<sequence length="364" mass="42418">MDDCIRLRFFYSTLWSRQLKEPKEDFSCIYELSLSNYMDGMTQVVNGLFCVSDLDQILTLHNICTGQRMRLPDPPSCDSISTYHLGYDPIDRVYKLLRLMMYEFSPVKEKPLEAEIMILRPSTVLSTWRKLDYDASGLADLLWENAPCIDPQRMKRNSDIPDAKTFGMDGFLYWYLWPQFMFSFDLNKEKFRWIKIPKDLYLLTKSPSWYWSFVQGMGHLALWVPPCTVDNCLRLFMLEDDEGNRWRQHCIPMPGWLNDPKTIATGNPLTGELLLINPCMVNRHNHMPVLSYNLETKKVDGFLIKKLPLNNLQLLTGEIPHPIAPGLRRRRFLNNCRLAWISCLQDNRFTPLDDVLSGAAAEEG</sequence>
<feature type="domain" description="F-box associated beta-propeller type 3" evidence="1">
    <location>
        <begin position="16"/>
        <end position="308"/>
    </location>
</feature>
<dbReference type="Pfam" id="PF08268">
    <property type="entry name" value="FBA_3"/>
    <property type="match status" value="1"/>
</dbReference>
<dbReference type="PANTHER" id="PTHR31111:SF138">
    <property type="entry name" value="F-BOX ASSOCIATED DOMAIN-CONTAINING PROTEIN"/>
    <property type="match status" value="1"/>
</dbReference>
<accession>A0AAV1C0S0</accession>
<evidence type="ECO:0000259" key="1">
    <source>
        <dbReference type="Pfam" id="PF08268"/>
    </source>
</evidence>
<keyword evidence="3" id="KW-1185">Reference proteome</keyword>
<protein>
    <submittedName>
        <fullName evidence="2">OLC1v1022488C1</fullName>
    </submittedName>
</protein>
<gene>
    <name evidence="2" type="ORF">OLC1_LOCUS839</name>
</gene>
<reference evidence="2" key="1">
    <citation type="submission" date="2023-03" db="EMBL/GenBank/DDBJ databases">
        <authorList>
            <person name="Julca I."/>
        </authorList>
    </citation>
    <scope>NUCLEOTIDE SEQUENCE</scope>
</reference>
<evidence type="ECO:0000313" key="2">
    <source>
        <dbReference type="EMBL" id="CAI9088213.1"/>
    </source>
</evidence>
<proteinExistence type="predicted"/>
<organism evidence="2 3">
    <name type="scientific">Oldenlandia corymbosa var. corymbosa</name>
    <dbReference type="NCBI Taxonomy" id="529605"/>
    <lineage>
        <taxon>Eukaryota</taxon>
        <taxon>Viridiplantae</taxon>
        <taxon>Streptophyta</taxon>
        <taxon>Embryophyta</taxon>
        <taxon>Tracheophyta</taxon>
        <taxon>Spermatophyta</taxon>
        <taxon>Magnoliopsida</taxon>
        <taxon>eudicotyledons</taxon>
        <taxon>Gunneridae</taxon>
        <taxon>Pentapetalae</taxon>
        <taxon>asterids</taxon>
        <taxon>lamiids</taxon>
        <taxon>Gentianales</taxon>
        <taxon>Rubiaceae</taxon>
        <taxon>Rubioideae</taxon>
        <taxon>Spermacoceae</taxon>
        <taxon>Hedyotis-Oldenlandia complex</taxon>
        <taxon>Oldenlandia</taxon>
    </lineage>
</organism>
<evidence type="ECO:0000313" key="3">
    <source>
        <dbReference type="Proteomes" id="UP001161247"/>
    </source>
</evidence>
<name>A0AAV1C0S0_OLDCO</name>
<dbReference type="NCBIfam" id="TIGR01640">
    <property type="entry name" value="F_box_assoc_1"/>
    <property type="match status" value="1"/>
</dbReference>
<dbReference type="PANTHER" id="PTHR31111">
    <property type="entry name" value="BNAA05G37150D PROTEIN-RELATED"/>
    <property type="match status" value="1"/>
</dbReference>
<dbReference type="EMBL" id="OX459118">
    <property type="protein sequence ID" value="CAI9088213.1"/>
    <property type="molecule type" value="Genomic_DNA"/>
</dbReference>
<dbReference type="AlphaFoldDB" id="A0AAV1C0S0"/>
<dbReference type="InterPro" id="IPR013187">
    <property type="entry name" value="F-box-assoc_dom_typ3"/>
</dbReference>
<dbReference type="Proteomes" id="UP001161247">
    <property type="component" value="Chromosome 1"/>
</dbReference>
<dbReference type="InterPro" id="IPR017451">
    <property type="entry name" value="F-box-assoc_interact_dom"/>
</dbReference>